<organism evidence="3 4">
    <name type="scientific">Microbacterium elymi</name>
    <dbReference type="NCBI Taxonomy" id="2909587"/>
    <lineage>
        <taxon>Bacteria</taxon>
        <taxon>Bacillati</taxon>
        <taxon>Actinomycetota</taxon>
        <taxon>Actinomycetes</taxon>
        <taxon>Micrococcales</taxon>
        <taxon>Microbacteriaceae</taxon>
        <taxon>Microbacterium</taxon>
    </lineage>
</organism>
<feature type="transmembrane region" description="Helical" evidence="2">
    <location>
        <begin position="7"/>
        <end position="26"/>
    </location>
</feature>
<evidence type="ECO:0008006" key="5">
    <source>
        <dbReference type="Google" id="ProtNLM"/>
    </source>
</evidence>
<feature type="transmembrane region" description="Helical" evidence="2">
    <location>
        <begin position="32"/>
        <end position="54"/>
    </location>
</feature>
<feature type="transmembrane region" description="Helical" evidence="2">
    <location>
        <begin position="75"/>
        <end position="98"/>
    </location>
</feature>
<proteinExistence type="predicted"/>
<dbReference type="EMBL" id="CP091139">
    <property type="protein sequence ID" value="UUT36323.1"/>
    <property type="molecule type" value="Genomic_DNA"/>
</dbReference>
<evidence type="ECO:0000256" key="1">
    <source>
        <dbReference type="SAM" id="MobiDB-lite"/>
    </source>
</evidence>
<keyword evidence="4" id="KW-1185">Reference proteome</keyword>
<protein>
    <recommendedName>
        <fullName evidence="5">Cytochrome C biogenesis protein transmembrane domain-containing protein</fullName>
    </recommendedName>
</protein>
<name>A0ABY5NMG3_9MICO</name>
<gene>
    <name evidence="3" type="ORF">L2X98_25575</name>
</gene>
<dbReference type="Proteomes" id="UP001054811">
    <property type="component" value="Chromosome"/>
</dbReference>
<evidence type="ECO:0000313" key="4">
    <source>
        <dbReference type="Proteomes" id="UP001054811"/>
    </source>
</evidence>
<dbReference type="RefSeq" id="WP_259612979.1">
    <property type="nucleotide sequence ID" value="NZ_CP091139.2"/>
</dbReference>
<keyword evidence="2" id="KW-0812">Transmembrane</keyword>
<accession>A0ABY5NMG3</accession>
<feature type="compositionally biased region" description="Basic and acidic residues" evidence="1">
    <location>
        <begin position="239"/>
        <end position="248"/>
    </location>
</feature>
<evidence type="ECO:0000256" key="2">
    <source>
        <dbReference type="SAM" id="Phobius"/>
    </source>
</evidence>
<feature type="region of interest" description="Disordered" evidence="1">
    <location>
        <begin position="228"/>
        <end position="248"/>
    </location>
</feature>
<keyword evidence="2" id="KW-0472">Membrane</keyword>
<sequence>MVTGTRAGLAVTIGFVAVFSAAGLLAGSLHAVLMAVAPWLMIAVATAIVALGIMAVRGKTVPMHFLPGFRSGAGVLPMIGFGIAYAVGSLSCSLPVFIAAVGGALTTESALVTAAVVVAYGLGMGLLAIVLALIASLVGAVRFGRLRRIASGLPRAAGVVCIVIGVYLIGYWVGQAGGPQLVAPITRVLETAQQGIVGAIERAWLPIGVGAAAFVLAALIVAAHLSRGPASGAASPPPTERRTRDTRR</sequence>
<evidence type="ECO:0000313" key="3">
    <source>
        <dbReference type="EMBL" id="UUT36323.1"/>
    </source>
</evidence>
<feature type="transmembrane region" description="Helical" evidence="2">
    <location>
        <begin position="153"/>
        <end position="173"/>
    </location>
</feature>
<feature type="transmembrane region" description="Helical" evidence="2">
    <location>
        <begin position="203"/>
        <end position="225"/>
    </location>
</feature>
<feature type="transmembrane region" description="Helical" evidence="2">
    <location>
        <begin position="110"/>
        <end position="141"/>
    </location>
</feature>
<keyword evidence="2" id="KW-1133">Transmembrane helix</keyword>
<reference evidence="3" key="1">
    <citation type="submission" date="2022-01" db="EMBL/GenBank/DDBJ databases">
        <title>Microbacterium eymi and Microbacterium rhizovicinus sp. nov., isolated from the rhizospheric soil of Elymus tsukushiensis, a plant native to the Dokdo Islands, Republic of Korea.</title>
        <authorList>
            <person name="Hwang Y.J."/>
        </authorList>
    </citation>
    <scope>NUCLEOTIDE SEQUENCE</scope>
    <source>
        <strain evidence="3">KUDC0405</strain>
    </source>
</reference>